<dbReference type="VEuPathDB" id="FungiDB:H257_10428"/>
<dbReference type="PANTHER" id="PTHR47169:SF2">
    <property type="entry name" value="OS01G0541250 PROTEIN"/>
    <property type="match status" value="1"/>
</dbReference>
<dbReference type="Proteomes" id="UP000283543">
    <property type="component" value="Unassembled WGS sequence"/>
</dbReference>
<dbReference type="AlphaFoldDB" id="A0A397BK08"/>
<evidence type="ECO:0000313" key="2">
    <source>
        <dbReference type="EMBL" id="RHY68743.1"/>
    </source>
</evidence>
<gene>
    <name evidence="1" type="ORF">DYB25_010116</name>
    <name evidence="2" type="ORF">DYB34_009653</name>
</gene>
<accession>A0A397BK08</accession>
<dbReference type="PANTHER" id="PTHR47169">
    <property type="entry name" value="OS01G0541250 PROTEIN"/>
    <property type="match status" value="1"/>
</dbReference>
<protein>
    <recommendedName>
        <fullName evidence="5">Transposase Tc1-like domain-containing protein</fullName>
    </recommendedName>
</protein>
<dbReference type="Gene3D" id="3.30.420.10">
    <property type="entry name" value="Ribonuclease H-like superfamily/Ribonuclease H"/>
    <property type="match status" value="2"/>
</dbReference>
<dbReference type="InterPro" id="IPR036397">
    <property type="entry name" value="RNaseH_sf"/>
</dbReference>
<evidence type="ECO:0000313" key="1">
    <source>
        <dbReference type="EMBL" id="RHY19473.1"/>
    </source>
</evidence>
<sequence length="327" mass="37074">MNEVNHRTCRELSSSDKVTVIQRLQPFLKKDKLACGAFKHVAEQLSLDPRAVASTWRLFSTAGAMKYNKPGNVGPKPTHSPALIRQLVGAIIPVEQRSTYRDMAAATGLTLGTLSRHLKKGTLQRRSSRIKPLLTEANKAERLEFDSLWDVVYLHEKWFNADKDRRKFYLLPGKTPPQPSCKSKRFIPKVMFLAAVARPRFDEARGADFDGKTWRVCLPTAGRLRCVGCHLTDLNVLDFGFFASIQSLQYEKMSRTVDNEVRHTMEAFSELNYEKLADVFLTYQLVMRLVIEHNEDNKFALPHLKKAALRRAGLLMSNVACPVSLLS</sequence>
<dbReference type="EMBL" id="QUTB01003293">
    <property type="protein sequence ID" value="RHY68743.1"/>
    <property type="molecule type" value="Genomic_DNA"/>
</dbReference>
<proteinExistence type="predicted"/>
<evidence type="ECO:0000313" key="3">
    <source>
        <dbReference type="Proteomes" id="UP000266239"/>
    </source>
</evidence>
<dbReference type="Proteomes" id="UP000266239">
    <property type="component" value="Unassembled WGS sequence"/>
</dbReference>
<evidence type="ECO:0008006" key="5">
    <source>
        <dbReference type="Google" id="ProtNLM"/>
    </source>
</evidence>
<evidence type="ECO:0000313" key="4">
    <source>
        <dbReference type="Proteomes" id="UP000283543"/>
    </source>
</evidence>
<name>A0A397BK08_APHAT</name>
<comment type="caution">
    <text evidence="1">The sequence shown here is derived from an EMBL/GenBank/DDBJ whole genome shotgun (WGS) entry which is preliminary data.</text>
</comment>
<dbReference type="EMBL" id="QUTA01004508">
    <property type="protein sequence ID" value="RHY19473.1"/>
    <property type="molecule type" value="Genomic_DNA"/>
</dbReference>
<dbReference type="GO" id="GO:0003676">
    <property type="term" value="F:nucleic acid binding"/>
    <property type="evidence" value="ECO:0007669"/>
    <property type="project" value="InterPro"/>
</dbReference>
<organism evidence="1 3">
    <name type="scientific">Aphanomyces astaci</name>
    <name type="common">Crayfish plague agent</name>
    <dbReference type="NCBI Taxonomy" id="112090"/>
    <lineage>
        <taxon>Eukaryota</taxon>
        <taxon>Sar</taxon>
        <taxon>Stramenopiles</taxon>
        <taxon>Oomycota</taxon>
        <taxon>Saprolegniomycetes</taxon>
        <taxon>Saprolegniales</taxon>
        <taxon>Verrucalvaceae</taxon>
        <taxon>Aphanomyces</taxon>
    </lineage>
</organism>
<reference evidence="3 4" key="1">
    <citation type="submission" date="2018-08" db="EMBL/GenBank/DDBJ databases">
        <title>Aphanomyces genome sequencing and annotation.</title>
        <authorList>
            <person name="Minardi D."/>
            <person name="Oidtmann B."/>
            <person name="Van Der Giezen M."/>
            <person name="Studholme D.J."/>
        </authorList>
    </citation>
    <scope>NUCLEOTIDE SEQUENCE [LARGE SCALE GENOMIC DNA]</scope>
    <source>
        <strain evidence="2 4">Si</strain>
        <strain evidence="1 3">Yx</strain>
    </source>
</reference>